<dbReference type="EMBL" id="JABKAU010000002">
    <property type="protein sequence ID" value="NVO29985.1"/>
    <property type="molecule type" value="Genomic_DNA"/>
</dbReference>
<evidence type="ECO:0000259" key="2">
    <source>
        <dbReference type="Pfam" id="PF18962"/>
    </source>
</evidence>
<reference evidence="3 4" key="1">
    <citation type="submission" date="2020-05" db="EMBL/GenBank/DDBJ databases">
        <title>Hymenobacter terrestris sp. nov. and Hymenobacter lapidiphilus sp. nov., isolated from regoliths in Antarctica.</title>
        <authorList>
            <person name="Sedlacek I."/>
            <person name="Pantucek R."/>
            <person name="Zeman M."/>
            <person name="Holochova P."/>
            <person name="Kralova S."/>
            <person name="Stankova E."/>
            <person name="Sedo O."/>
            <person name="Micenkova L."/>
            <person name="Svec P."/>
            <person name="Gupta V."/>
            <person name="Sood U."/>
            <person name="Korpole U.S."/>
            <person name="Lal R."/>
        </authorList>
    </citation>
    <scope>NUCLEOTIDE SEQUENCE [LARGE SCALE GENOMIC DNA]</scope>
    <source>
        <strain evidence="3 4">P5342</strain>
    </source>
</reference>
<protein>
    <submittedName>
        <fullName evidence="3">T9SS type A sorting domain-containing protein</fullName>
    </submittedName>
</protein>
<evidence type="ECO:0000313" key="4">
    <source>
        <dbReference type="Proteomes" id="UP000565521"/>
    </source>
</evidence>
<dbReference type="InterPro" id="IPR013783">
    <property type="entry name" value="Ig-like_fold"/>
</dbReference>
<dbReference type="AlphaFoldDB" id="A0A7Y7U510"/>
<dbReference type="Gene3D" id="2.60.40.10">
    <property type="entry name" value="Immunoglobulins"/>
    <property type="match status" value="1"/>
</dbReference>
<evidence type="ECO:0000256" key="1">
    <source>
        <dbReference type="SAM" id="SignalP"/>
    </source>
</evidence>
<dbReference type="Proteomes" id="UP000565521">
    <property type="component" value="Unassembled WGS sequence"/>
</dbReference>
<name>A0A7Y7U510_9BACT</name>
<feature type="signal peptide" evidence="1">
    <location>
        <begin position="1"/>
        <end position="24"/>
    </location>
</feature>
<dbReference type="NCBIfam" id="TIGR04183">
    <property type="entry name" value="Por_Secre_tail"/>
    <property type="match status" value="1"/>
</dbReference>
<accession>A0A7Y7U510</accession>
<keyword evidence="4" id="KW-1185">Reference proteome</keyword>
<gene>
    <name evidence="3" type="ORF">HW554_02095</name>
</gene>
<comment type="caution">
    <text evidence="3">The sequence shown here is derived from an EMBL/GenBank/DDBJ whole genome shotgun (WGS) entry which is preliminary data.</text>
</comment>
<feature type="domain" description="Secretion system C-terminal sorting" evidence="2">
    <location>
        <begin position="363"/>
        <end position="430"/>
    </location>
</feature>
<dbReference type="InterPro" id="IPR026444">
    <property type="entry name" value="Secre_tail"/>
</dbReference>
<keyword evidence="1" id="KW-0732">Signal</keyword>
<dbReference type="RefSeq" id="WP_176906686.1">
    <property type="nucleotide sequence ID" value="NZ_JABKAU010000002.1"/>
</dbReference>
<evidence type="ECO:0000313" key="3">
    <source>
        <dbReference type="EMBL" id="NVO29985.1"/>
    </source>
</evidence>
<sequence length="433" mass="45458">MKTLFSPFILLLVLLLAGSETALGQCTYTSKPAGGNFSNPDTWQVEGAGCPTNSIPASIDVINIVSAVILDINFTVSGTPNGKESGVMIISKTDQSVGSLKEVPEIPRTLTIDRGTLDIKGVGALNTSQPQLDVSQLNVNHTQVGQFIAKMRIGSNSTVKISCLMLGNQGGIDLAQNAHLIVGGNIDVQTGNGSINGTALSSLDPADVHIVGEFTGVNGGTRNVFSGNLTWCMEGVSKPCVGTGPVQDPPTGGNPFCRPLPVTLIRFAAQARPSGVKLDWATATELNNDYFEVQRSPDGRGFVPIGRVAGMGTTSTGATYSFTDTAPLAGPGYYRLRQTDHDGSTAFSAVVTVAGRQQLEAIVYPNPGTTTITMPASAGKTIDYRIYTATGRTVLAGHMAGGTSFDVQQIPAGLYLIELITDGQRHVQRFVRN</sequence>
<proteinExistence type="predicted"/>
<dbReference type="Pfam" id="PF18962">
    <property type="entry name" value="Por_Secre_tail"/>
    <property type="match status" value="1"/>
</dbReference>
<organism evidence="3 4">
    <name type="scientific">Hymenobacter lapidiphilus</name>
    <dbReference type="NCBI Taxonomy" id="2608003"/>
    <lineage>
        <taxon>Bacteria</taxon>
        <taxon>Pseudomonadati</taxon>
        <taxon>Bacteroidota</taxon>
        <taxon>Cytophagia</taxon>
        <taxon>Cytophagales</taxon>
        <taxon>Hymenobacteraceae</taxon>
        <taxon>Hymenobacter</taxon>
    </lineage>
</organism>
<feature type="chain" id="PRO_5031568524" evidence="1">
    <location>
        <begin position="25"/>
        <end position="433"/>
    </location>
</feature>